<evidence type="ECO:0000256" key="2">
    <source>
        <dbReference type="ARBA" id="ARBA00022630"/>
    </source>
</evidence>
<sequence>MSTNGHAANGASHAEHLTVIIVGAGIAGLSAAIFLRQQGHKVTMLESSRFANEVGAALHIAPNSNGLLKRMGIRAEDINGTLMRSVTEYNEANVLSRDVDLTQANKIWQHDWTLLHRVHLHEELKRRATSPDGPGFPVELRTSSRVIDVDPATATATLEGGEQVVGDVVLGGDGVKSVTRSKIPGGDVKPKPSGKSAFRFLVPRQVALDDPVTKDFVSRDGQLIIWYGEDRRVVMYPCDANRQLNFVCIHPRDESLSIGAAEGEWNTSVGKSCLLEVFKNFHPSVLALLDKAEADSLKVKLALLGDAAHPFLPHQGQGGGCAIEDAASLGVVLQRGVQPEEVPERLRLFEKFRMERAHQVQEYSRLAGLDLSERKLDMMEYTNYNFGHDEWDYSSNAFRRWDWARKPHLYWRMPVSFGPMPGPRQTFEGVPRNALDSTFTTASIKFKTSRTLLQNLFPSSSFRFKSPGTVAYASFSQTTLNKMEWLGGSGYRHIGLYIHGVEFVQKSGEVLHGTFMPILFESLTDPIVSGREELGMPKLYCSVDLWRRKDSFRIQTGWQGATFGNFLLEGLQEVDPAADKGTIGGEDDDGIFAYKYIPRVGDRGKADVEHATFVPHAQEAHVVPSTVSKVYKATKASFELDPLDWESLPTLHHVVSRLAEIPVYEVISAKLVEGTGVPDVSSARRID</sequence>
<feature type="transmembrane region" description="Helical" evidence="6">
    <location>
        <begin position="16"/>
        <end position="35"/>
    </location>
</feature>
<dbReference type="InterPro" id="IPR023375">
    <property type="entry name" value="ADC_dom_sf"/>
</dbReference>
<feature type="domain" description="FAD-binding" evidence="7">
    <location>
        <begin position="18"/>
        <end position="361"/>
    </location>
</feature>
<comment type="similarity">
    <text evidence="1">Belongs to the paxM FAD-dependent monooxygenase family.</text>
</comment>
<dbReference type="PANTHER" id="PTHR13789">
    <property type="entry name" value="MONOOXYGENASE"/>
    <property type="match status" value="1"/>
</dbReference>
<keyword evidence="5" id="KW-0503">Monooxygenase</keyword>
<evidence type="ECO:0000256" key="5">
    <source>
        <dbReference type="ARBA" id="ARBA00023033"/>
    </source>
</evidence>
<evidence type="ECO:0000313" key="9">
    <source>
        <dbReference type="Proteomes" id="UP000838763"/>
    </source>
</evidence>
<keyword evidence="3" id="KW-0274">FAD</keyword>
<dbReference type="AlphaFoldDB" id="A0A9P1M8W0"/>
<dbReference type="GO" id="GO:0004497">
    <property type="term" value="F:monooxygenase activity"/>
    <property type="evidence" value="ECO:0007669"/>
    <property type="project" value="UniProtKB-KW"/>
</dbReference>
<dbReference type="FunFam" id="2.40.400.10:FF:000001">
    <property type="entry name" value="FAD binding domain protein"/>
    <property type="match status" value="1"/>
</dbReference>
<evidence type="ECO:0000256" key="3">
    <source>
        <dbReference type="ARBA" id="ARBA00022827"/>
    </source>
</evidence>
<dbReference type="OrthoDB" id="1047367at2759"/>
<name>A0A9P1M8W0_9PEZI</name>
<dbReference type="PANTHER" id="PTHR13789:SF261">
    <property type="entry name" value="HYDROXYLASE, PUTATIVE (AFU_ORTHOLOGUE AFUA_7G00590)-RELATED"/>
    <property type="match status" value="1"/>
</dbReference>
<keyword evidence="2" id="KW-0285">Flavoprotein</keyword>
<protein>
    <recommendedName>
        <fullName evidence="7">FAD-binding domain-containing protein</fullName>
    </recommendedName>
</protein>
<dbReference type="Gene3D" id="2.40.400.10">
    <property type="entry name" value="Acetoacetate decarboxylase-like"/>
    <property type="match status" value="1"/>
</dbReference>
<evidence type="ECO:0000256" key="1">
    <source>
        <dbReference type="ARBA" id="ARBA00007992"/>
    </source>
</evidence>
<dbReference type="Gene3D" id="3.50.50.60">
    <property type="entry name" value="FAD/NAD(P)-binding domain"/>
    <property type="match status" value="1"/>
</dbReference>
<proteinExistence type="inferred from homology"/>
<keyword evidence="9" id="KW-1185">Reference proteome</keyword>
<accession>A0A9P1M8W0</accession>
<gene>
    <name evidence="8" type="ORF">PPNO1_LOCUS2422</name>
</gene>
<dbReference type="InterPro" id="IPR036188">
    <property type="entry name" value="FAD/NAD-bd_sf"/>
</dbReference>
<dbReference type="InterPro" id="IPR050493">
    <property type="entry name" value="FAD-dep_Monooxygenase_BioMet"/>
</dbReference>
<dbReference type="Pfam" id="PF01494">
    <property type="entry name" value="FAD_binding_3"/>
    <property type="match status" value="1"/>
</dbReference>
<evidence type="ECO:0000256" key="4">
    <source>
        <dbReference type="ARBA" id="ARBA00023002"/>
    </source>
</evidence>
<dbReference type="Pfam" id="PF06314">
    <property type="entry name" value="ADC"/>
    <property type="match status" value="1"/>
</dbReference>
<keyword evidence="4" id="KW-0560">Oxidoreductase</keyword>
<dbReference type="GO" id="GO:0071949">
    <property type="term" value="F:FAD binding"/>
    <property type="evidence" value="ECO:0007669"/>
    <property type="project" value="InterPro"/>
</dbReference>
<evidence type="ECO:0000256" key="6">
    <source>
        <dbReference type="SAM" id="Phobius"/>
    </source>
</evidence>
<comment type="caution">
    <text evidence="8">The sequence shown here is derived from an EMBL/GenBank/DDBJ whole genome shotgun (WGS) entry which is preliminary data.</text>
</comment>
<keyword evidence="6" id="KW-0812">Transmembrane</keyword>
<dbReference type="SUPFAM" id="SSF160104">
    <property type="entry name" value="Acetoacetate decarboxylase-like"/>
    <property type="match status" value="1"/>
</dbReference>
<evidence type="ECO:0000313" key="8">
    <source>
        <dbReference type="EMBL" id="CAI4212669.1"/>
    </source>
</evidence>
<keyword evidence="6" id="KW-0472">Membrane</keyword>
<reference evidence="8" key="1">
    <citation type="submission" date="2022-11" db="EMBL/GenBank/DDBJ databases">
        <authorList>
            <person name="Scott C."/>
            <person name="Bruce N."/>
        </authorList>
    </citation>
    <scope>NUCLEOTIDE SEQUENCE</scope>
</reference>
<dbReference type="Proteomes" id="UP000838763">
    <property type="component" value="Unassembled WGS sequence"/>
</dbReference>
<dbReference type="SUPFAM" id="SSF54373">
    <property type="entry name" value="FAD-linked reductases, C-terminal domain"/>
    <property type="match status" value="1"/>
</dbReference>
<evidence type="ECO:0000259" key="7">
    <source>
        <dbReference type="Pfam" id="PF01494"/>
    </source>
</evidence>
<dbReference type="SUPFAM" id="SSF51905">
    <property type="entry name" value="FAD/NAD(P)-binding domain"/>
    <property type="match status" value="1"/>
</dbReference>
<keyword evidence="6" id="KW-1133">Transmembrane helix</keyword>
<dbReference type="GO" id="GO:0016829">
    <property type="term" value="F:lyase activity"/>
    <property type="evidence" value="ECO:0007669"/>
    <property type="project" value="InterPro"/>
</dbReference>
<organism evidence="8 9">
    <name type="scientific">Parascedosporium putredinis</name>
    <dbReference type="NCBI Taxonomy" id="1442378"/>
    <lineage>
        <taxon>Eukaryota</taxon>
        <taxon>Fungi</taxon>
        <taxon>Dikarya</taxon>
        <taxon>Ascomycota</taxon>
        <taxon>Pezizomycotina</taxon>
        <taxon>Sordariomycetes</taxon>
        <taxon>Hypocreomycetidae</taxon>
        <taxon>Microascales</taxon>
        <taxon>Microascaceae</taxon>
        <taxon>Parascedosporium</taxon>
    </lineage>
</organism>
<dbReference type="InterPro" id="IPR002938">
    <property type="entry name" value="FAD-bd"/>
</dbReference>
<dbReference type="PRINTS" id="PR00420">
    <property type="entry name" value="RNGMNOXGNASE"/>
</dbReference>
<dbReference type="EMBL" id="CALLCH030000005">
    <property type="protein sequence ID" value="CAI4212669.1"/>
    <property type="molecule type" value="Genomic_DNA"/>
</dbReference>
<dbReference type="InterPro" id="IPR010451">
    <property type="entry name" value="Acetoacetate_decarboxylase"/>
</dbReference>